<dbReference type="EMBL" id="JAGFNK010000109">
    <property type="protein sequence ID" value="KAI9507866.1"/>
    <property type="molecule type" value="Genomic_DNA"/>
</dbReference>
<sequence length="273" mass="28891">MSARQPFLPSRPASRTVNPSEETGATPTNVAPAVLNKTSDNNHLEVGVTGSIRALNISGLRKSSRTPNLSAIVNPGTLHNQIQNQGLSGGTHSRSDTKSSATRIYAPLPSTPPAVLPQPQCPVFGLPTPEFKTPLLPFSKSFDETAAGRGSVEAITRSPASNSDGAALNLFRPMSCHPQDEIGAQGRRPTSHQSFFGSARLSFDSVSSHLDDSGYYSSVSEQNDNEGDQPIPVNRSNAVCPSAGGDDVQGPRNVNDFDANLPHPTKRIPTSFP</sequence>
<dbReference type="Proteomes" id="UP001207468">
    <property type="component" value="Unassembled WGS sequence"/>
</dbReference>
<organism evidence="1 2">
    <name type="scientific">Russula earlei</name>
    <dbReference type="NCBI Taxonomy" id="71964"/>
    <lineage>
        <taxon>Eukaryota</taxon>
        <taxon>Fungi</taxon>
        <taxon>Dikarya</taxon>
        <taxon>Basidiomycota</taxon>
        <taxon>Agaricomycotina</taxon>
        <taxon>Agaricomycetes</taxon>
        <taxon>Russulales</taxon>
        <taxon>Russulaceae</taxon>
        <taxon>Russula</taxon>
    </lineage>
</organism>
<accession>A0ACC0U887</accession>
<protein>
    <submittedName>
        <fullName evidence="1">Uncharacterized protein</fullName>
    </submittedName>
</protein>
<evidence type="ECO:0000313" key="2">
    <source>
        <dbReference type="Proteomes" id="UP001207468"/>
    </source>
</evidence>
<reference evidence="1" key="1">
    <citation type="submission" date="2021-03" db="EMBL/GenBank/DDBJ databases">
        <title>Evolutionary priming and transition to the ectomycorrhizal habit in an iconic lineage of mushroom-forming fungi: is preadaptation a requirement?</title>
        <authorList>
            <consortium name="DOE Joint Genome Institute"/>
            <person name="Looney B.P."/>
            <person name="Miyauchi S."/>
            <person name="Morin E."/>
            <person name="Drula E."/>
            <person name="Courty P.E."/>
            <person name="Chicoki N."/>
            <person name="Fauchery L."/>
            <person name="Kohler A."/>
            <person name="Kuo A."/>
            <person name="LaButti K."/>
            <person name="Pangilinan J."/>
            <person name="Lipzen A."/>
            <person name="Riley R."/>
            <person name="Andreopoulos W."/>
            <person name="He G."/>
            <person name="Johnson J."/>
            <person name="Barry K.W."/>
            <person name="Grigoriev I.V."/>
            <person name="Nagy L."/>
            <person name="Hibbett D."/>
            <person name="Henrissat B."/>
            <person name="Matheny P.B."/>
            <person name="Labbe J."/>
            <person name="Martin A.F."/>
        </authorList>
    </citation>
    <scope>NUCLEOTIDE SEQUENCE</scope>
    <source>
        <strain evidence="1">BPL698</strain>
    </source>
</reference>
<keyword evidence="2" id="KW-1185">Reference proteome</keyword>
<gene>
    <name evidence="1" type="ORF">F5148DRAFT_50024</name>
</gene>
<proteinExistence type="predicted"/>
<evidence type="ECO:0000313" key="1">
    <source>
        <dbReference type="EMBL" id="KAI9507866.1"/>
    </source>
</evidence>
<name>A0ACC0U887_9AGAM</name>
<comment type="caution">
    <text evidence="1">The sequence shown here is derived from an EMBL/GenBank/DDBJ whole genome shotgun (WGS) entry which is preliminary data.</text>
</comment>